<organism evidence="1 2">
    <name type="scientific">Aquibacillus albus</name>
    <dbReference type="NCBI Taxonomy" id="1168171"/>
    <lineage>
        <taxon>Bacteria</taxon>
        <taxon>Bacillati</taxon>
        <taxon>Bacillota</taxon>
        <taxon>Bacilli</taxon>
        <taxon>Bacillales</taxon>
        <taxon>Bacillaceae</taxon>
        <taxon>Aquibacillus</taxon>
    </lineage>
</organism>
<gene>
    <name evidence="1" type="ORF">JOC48_002698</name>
</gene>
<dbReference type="GO" id="GO:0051301">
    <property type="term" value="P:cell division"/>
    <property type="evidence" value="ECO:0007669"/>
    <property type="project" value="UniProtKB-KW"/>
</dbReference>
<keyword evidence="1" id="KW-0132">Cell division</keyword>
<reference evidence="1 2" key="1">
    <citation type="submission" date="2021-01" db="EMBL/GenBank/DDBJ databases">
        <title>Genomic Encyclopedia of Type Strains, Phase IV (KMG-IV): sequencing the most valuable type-strain genomes for metagenomic binning, comparative biology and taxonomic classification.</title>
        <authorList>
            <person name="Goeker M."/>
        </authorList>
    </citation>
    <scope>NUCLEOTIDE SEQUENCE [LARGE SCALE GENOMIC DNA]</scope>
    <source>
        <strain evidence="1 2">DSM 23711</strain>
    </source>
</reference>
<accession>A0ABS2N228</accession>
<evidence type="ECO:0000313" key="2">
    <source>
        <dbReference type="Proteomes" id="UP001296943"/>
    </source>
</evidence>
<proteinExistence type="predicted"/>
<comment type="caution">
    <text evidence="1">The sequence shown here is derived from an EMBL/GenBank/DDBJ whole genome shotgun (WGS) entry which is preliminary data.</text>
</comment>
<dbReference type="RefSeq" id="WP_204500439.1">
    <property type="nucleotide sequence ID" value="NZ_JAFBDR010000015.1"/>
</dbReference>
<keyword evidence="1" id="KW-0131">Cell cycle</keyword>
<protein>
    <submittedName>
        <fullName evidence="1">FtsZ-interacting cell division protein ZipA</fullName>
    </submittedName>
</protein>
<dbReference type="EMBL" id="JAFBDR010000015">
    <property type="protein sequence ID" value="MBM7572195.1"/>
    <property type="molecule type" value="Genomic_DNA"/>
</dbReference>
<name>A0ABS2N228_9BACI</name>
<evidence type="ECO:0000313" key="1">
    <source>
        <dbReference type="EMBL" id="MBM7572195.1"/>
    </source>
</evidence>
<sequence>MIWIIILGILAIIVVIAVFVEKRGKNKFNKGDLTLEEKTELDEDYIKKGNHHETDDPKKL</sequence>
<keyword evidence="2" id="KW-1185">Reference proteome</keyword>
<dbReference type="Proteomes" id="UP001296943">
    <property type="component" value="Unassembled WGS sequence"/>
</dbReference>